<dbReference type="Pfam" id="PF09723">
    <property type="entry name" value="Zn_ribbon_8"/>
    <property type="match status" value="1"/>
</dbReference>
<evidence type="ECO:0000313" key="2">
    <source>
        <dbReference type="EMBL" id="GMG82682.1"/>
    </source>
</evidence>
<organism evidence="2 3">
    <name type="scientific">Paralimibaculum aggregatum</name>
    <dbReference type="NCBI Taxonomy" id="3036245"/>
    <lineage>
        <taxon>Bacteria</taxon>
        <taxon>Pseudomonadati</taxon>
        <taxon>Pseudomonadota</taxon>
        <taxon>Alphaproteobacteria</taxon>
        <taxon>Rhodobacterales</taxon>
        <taxon>Paracoccaceae</taxon>
        <taxon>Paralimibaculum</taxon>
    </lineage>
</organism>
<dbReference type="SMART" id="SM00834">
    <property type="entry name" value="CxxC_CXXC_SSSS"/>
    <property type="match status" value="1"/>
</dbReference>
<accession>A0ABQ6LHB4</accession>
<sequence length="99" mass="10710">MPIYGYLCTSCGPFESWATLARSEEPCTCPSCGAQGRREVALPHLAMMNASLRSALDRSEKSSAEPKVVNKKHLAGCGCPLCKMGPKGNQTRKKWSIGH</sequence>
<dbReference type="EMBL" id="BSYI01000012">
    <property type="protein sequence ID" value="GMG82682.1"/>
    <property type="molecule type" value="Genomic_DNA"/>
</dbReference>
<dbReference type="InterPro" id="IPR013429">
    <property type="entry name" value="Regulatory_FmdB_Zinc_ribbon"/>
</dbReference>
<name>A0ABQ6LHB4_9RHOB</name>
<evidence type="ECO:0000313" key="3">
    <source>
        <dbReference type="Proteomes" id="UP001239909"/>
    </source>
</evidence>
<evidence type="ECO:0000259" key="1">
    <source>
        <dbReference type="SMART" id="SM00834"/>
    </source>
</evidence>
<dbReference type="RefSeq" id="WP_285671470.1">
    <property type="nucleotide sequence ID" value="NZ_BSYI01000012.1"/>
</dbReference>
<comment type="caution">
    <text evidence="2">The sequence shown here is derived from an EMBL/GenBank/DDBJ whole genome shotgun (WGS) entry which is preliminary data.</text>
</comment>
<dbReference type="Proteomes" id="UP001239909">
    <property type="component" value="Unassembled WGS sequence"/>
</dbReference>
<dbReference type="NCBIfam" id="TIGR02605">
    <property type="entry name" value="CxxC_CxxC_SSSS"/>
    <property type="match status" value="1"/>
</dbReference>
<proteinExistence type="predicted"/>
<gene>
    <name evidence="2" type="ORF">LNKW23_18950</name>
</gene>
<protein>
    <recommendedName>
        <fullName evidence="1">Putative regulatory protein FmdB zinc ribbon domain-containing protein</fullName>
    </recommendedName>
</protein>
<keyword evidence="3" id="KW-1185">Reference proteome</keyword>
<feature type="domain" description="Putative regulatory protein FmdB zinc ribbon" evidence="1">
    <location>
        <begin position="1"/>
        <end position="41"/>
    </location>
</feature>
<reference evidence="2 3" key="1">
    <citation type="submission" date="2023-04" db="EMBL/GenBank/DDBJ databases">
        <title>Marinoamorphus aggregata gen. nov., sp. Nov., isolate from tissue of brittle star Ophioplocus japonicus.</title>
        <authorList>
            <person name="Kawano K."/>
            <person name="Sawayama S."/>
            <person name="Nakagawa S."/>
        </authorList>
    </citation>
    <scope>NUCLEOTIDE SEQUENCE [LARGE SCALE GENOMIC DNA]</scope>
    <source>
        <strain evidence="2 3">NKW23</strain>
    </source>
</reference>